<evidence type="ECO:0000256" key="5">
    <source>
        <dbReference type="ARBA" id="ARBA00022989"/>
    </source>
</evidence>
<keyword evidence="6 8" id="KW-0472">Membrane</keyword>
<dbReference type="GO" id="GO:0005789">
    <property type="term" value="C:endoplasmic reticulum membrane"/>
    <property type="evidence" value="ECO:0007669"/>
    <property type="project" value="TreeGrafter"/>
</dbReference>
<gene>
    <name evidence="9" type="ORF">D9757_013194</name>
</gene>
<evidence type="ECO:0000256" key="6">
    <source>
        <dbReference type="ARBA" id="ARBA00023136"/>
    </source>
</evidence>
<evidence type="ECO:0000256" key="3">
    <source>
        <dbReference type="ARBA" id="ARBA00022597"/>
    </source>
</evidence>
<accession>A0A8H5FUK0</accession>
<evidence type="ECO:0000313" key="10">
    <source>
        <dbReference type="Proteomes" id="UP000518752"/>
    </source>
</evidence>
<evidence type="ECO:0000256" key="4">
    <source>
        <dbReference type="ARBA" id="ARBA00022692"/>
    </source>
</evidence>
<dbReference type="GO" id="GO:0000139">
    <property type="term" value="C:Golgi membrane"/>
    <property type="evidence" value="ECO:0007669"/>
    <property type="project" value="TreeGrafter"/>
</dbReference>
<evidence type="ECO:0000313" key="9">
    <source>
        <dbReference type="EMBL" id="KAF5350305.1"/>
    </source>
</evidence>
<evidence type="ECO:0000256" key="7">
    <source>
        <dbReference type="SAM" id="MobiDB-lite"/>
    </source>
</evidence>
<comment type="caution">
    <text evidence="9">The sequence shown here is derived from an EMBL/GenBank/DDBJ whole genome shotgun (WGS) entry which is preliminary data.</text>
</comment>
<keyword evidence="2" id="KW-0813">Transport</keyword>
<dbReference type="OrthoDB" id="999962at2759"/>
<keyword evidence="10" id="KW-1185">Reference proteome</keyword>
<dbReference type="Proteomes" id="UP000518752">
    <property type="component" value="Unassembled WGS sequence"/>
</dbReference>
<dbReference type="EMBL" id="JAACJN010000296">
    <property type="protein sequence ID" value="KAF5350305.1"/>
    <property type="molecule type" value="Genomic_DNA"/>
</dbReference>
<evidence type="ECO:0000256" key="8">
    <source>
        <dbReference type="SAM" id="Phobius"/>
    </source>
</evidence>
<feature type="compositionally biased region" description="Gly residues" evidence="7">
    <location>
        <begin position="456"/>
        <end position="466"/>
    </location>
</feature>
<feature type="transmembrane region" description="Helical" evidence="8">
    <location>
        <begin position="177"/>
        <end position="195"/>
    </location>
</feature>
<evidence type="ECO:0000256" key="1">
    <source>
        <dbReference type="ARBA" id="ARBA00004127"/>
    </source>
</evidence>
<comment type="subcellular location">
    <subcellularLocation>
        <location evidence="1">Endomembrane system</location>
        <topology evidence="1">Multi-pass membrane protein</topology>
    </subcellularLocation>
</comment>
<feature type="transmembrane region" description="Helical" evidence="8">
    <location>
        <begin position="394"/>
        <end position="413"/>
    </location>
</feature>
<dbReference type="GO" id="GO:0005464">
    <property type="term" value="F:UDP-xylose transmembrane transporter activity"/>
    <property type="evidence" value="ECO:0007669"/>
    <property type="project" value="TreeGrafter"/>
</dbReference>
<feature type="transmembrane region" description="Helical" evidence="8">
    <location>
        <begin position="329"/>
        <end position="349"/>
    </location>
</feature>
<keyword evidence="5 8" id="KW-1133">Transmembrane helix</keyword>
<feature type="transmembrane region" description="Helical" evidence="8">
    <location>
        <begin position="147"/>
        <end position="170"/>
    </location>
</feature>
<feature type="region of interest" description="Disordered" evidence="7">
    <location>
        <begin position="1"/>
        <end position="20"/>
    </location>
</feature>
<feature type="region of interest" description="Disordered" evidence="7">
    <location>
        <begin position="430"/>
        <end position="510"/>
    </location>
</feature>
<dbReference type="GO" id="GO:0005462">
    <property type="term" value="F:UDP-N-acetylglucosamine transmembrane transporter activity"/>
    <property type="evidence" value="ECO:0007669"/>
    <property type="project" value="TreeGrafter"/>
</dbReference>
<dbReference type="PANTHER" id="PTHR10778:SF4">
    <property type="entry name" value="NUCLEOTIDE SUGAR TRANSPORTER SLC35B4"/>
    <property type="match status" value="1"/>
</dbReference>
<dbReference type="SUPFAM" id="SSF103481">
    <property type="entry name" value="Multidrug resistance efflux transporter EmrE"/>
    <property type="match status" value="1"/>
</dbReference>
<feature type="transmembrane region" description="Helical" evidence="8">
    <location>
        <begin position="221"/>
        <end position="241"/>
    </location>
</feature>
<sequence length="510" mass="54299">MGKKKTSNHRPNNGGSSPDPGIMLHQAGSALIDYPLILSLVFGGCCANVWSYEQLLIMNPQIGSALTFSQMIFITVHSLPNFLTFPPPPNSNSHSEGGGQKAASWFPFYYGIPRLKPRQVPLSQWASQVIVHTTGSLLNNWAFAFNVPLTVLIVFRSAGLAVSMFLGFVVLGRRYSFLQVLSVLVVSSGAILATLSKTSSSAGSTNKTGHTGEPDPDIQRYTIGIAMVVTSLLLTGVLGVLQEKTYRKYGPCWKEGVFYTHLLSLPVFLFLAQDVKQGLSSLNRSRSYLPGGTTDPGAATASTALVSWLILGGNLVTQLLLWDFANDPFLSLLCLSLVICFICPPSLSLPLRPYVPPLRPNRVSSVSTNLVLTSRKAISLCISVWWFASGWNAQFAIGAGMVFLGSLLFSLGGSSGSSGGGSMEVKAKANGERASMNGEEAQLNGGKKGNRVGNGFNHGGTSGSGSGSDVSSEREEHEQKQTREGNDGKAKNGLRLRNGTVPGDHGDGRA</sequence>
<keyword evidence="4 8" id="KW-0812">Transmembrane</keyword>
<dbReference type="AlphaFoldDB" id="A0A8H5FUK0"/>
<dbReference type="Pfam" id="PF08449">
    <property type="entry name" value="UAA"/>
    <property type="match status" value="2"/>
</dbReference>
<dbReference type="InterPro" id="IPR037185">
    <property type="entry name" value="EmrE-like"/>
</dbReference>
<feature type="transmembrane region" description="Helical" evidence="8">
    <location>
        <begin position="62"/>
        <end position="83"/>
    </location>
</feature>
<feature type="compositionally biased region" description="Basic and acidic residues" evidence="7">
    <location>
        <begin position="471"/>
        <end position="490"/>
    </location>
</feature>
<keyword evidence="3" id="KW-0762">Sugar transport</keyword>
<evidence type="ECO:0000256" key="2">
    <source>
        <dbReference type="ARBA" id="ARBA00022448"/>
    </source>
</evidence>
<name>A0A8H5FUK0_9AGAR</name>
<organism evidence="9 10">
    <name type="scientific">Collybiopsis confluens</name>
    <dbReference type="NCBI Taxonomy" id="2823264"/>
    <lineage>
        <taxon>Eukaryota</taxon>
        <taxon>Fungi</taxon>
        <taxon>Dikarya</taxon>
        <taxon>Basidiomycota</taxon>
        <taxon>Agaricomycotina</taxon>
        <taxon>Agaricomycetes</taxon>
        <taxon>Agaricomycetidae</taxon>
        <taxon>Agaricales</taxon>
        <taxon>Marasmiineae</taxon>
        <taxon>Omphalotaceae</taxon>
        <taxon>Collybiopsis</taxon>
    </lineage>
</organism>
<dbReference type="PANTHER" id="PTHR10778">
    <property type="entry name" value="SOLUTE CARRIER FAMILY 35 MEMBER B"/>
    <property type="match status" value="1"/>
</dbReference>
<proteinExistence type="predicted"/>
<feature type="transmembrane region" description="Helical" evidence="8">
    <location>
        <begin position="253"/>
        <end position="272"/>
    </location>
</feature>
<dbReference type="InterPro" id="IPR013657">
    <property type="entry name" value="SCL35B1-4/HUT1"/>
</dbReference>
<reference evidence="9 10" key="1">
    <citation type="journal article" date="2020" name="ISME J.">
        <title>Uncovering the hidden diversity of litter-decomposition mechanisms in mushroom-forming fungi.</title>
        <authorList>
            <person name="Floudas D."/>
            <person name="Bentzer J."/>
            <person name="Ahren D."/>
            <person name="Johansson T."/>
            <person name="Persson P."/>
            <person name="Tunlid A."/>
        </authorList>
    </citation>
    <scope>NUCLEOTIDE SEQUENCE [LARGE SCALE GENOMIC DNA]</scope>
    <source>
        <strain evidence="9 10">CBS 406.79</strain>
    </source>
</reference>
<protein>
    <submittedName>
        <fullName evidence="9">Uncharacterized protein</fullName>
    </submittedName>
</protein>